<protein>
    <recommendedName>
        <fullName evidence="4">Major facilitator superfamily (MFS) profile domain-containing protein</fullName>
    </recommendedName>
</protein>
<accession>A0A4S5E0R0</accession>
<keyword evidence="1" id="KW-1133">Transmembrane helix</keyword>
<name>A0A4S5E0R0_9MICC</name>
<sequence length="60" mass="6313">MLSLVLMAVAGLLIGGALSLRGQDFPRWVWIAFLVLAGLSLVAAYLFTLPGDQQALSGPL</sequence>
<feature type="transmembrane region" description="Helical" evidence="1">
    <location>
        <begin position="29"/>
        <end position="47"/>
    </location>
</feature>
<organism evidence="2 3">
    <name type="scientific">Arthrobacter echini</name>
    <dbReference type="NCBI Taxonomy" id="1529066"/>
    <lineage>
        <taxon>Bacteria</taxon>
        <taxon>Bacillati</taxon>
        <taxon>Actinomycetota</taxon>
        <taxon>Actinomycetes</taxon>
        <taxon>Micrococcales</taxon>
        <taxon>Micrococcaceae</taxon>
        <taxon>Arthrobacter</taxon>
    </lineage>
</organism>
<gene>
    <name evidence="2" type="ORF">E8P82_13585</name>
</gene>
<proteinExistence type="predicted"/>
<evidence type="ECO:0008006" key="4">
    <source>
        <dbReference type="Google" id="ProtNLM"/>
    </source>
</evidence>
<evidence type="ECO:0000313" key="2">
    <source>
        <dbReference type="EMBL" id="THJ64908.1"/>
    </source>
</evidence>
<dbReference type="EMBL" id="SSWH01000015">
    <property type="protein sequence ID" value="THJ64908.1"/>
    <property type="molecule type" value="Genomic_DNA"/>
</dbReference>
<keyword evidence="3" id="KW-1185">Reference proteome</keyword>
<evidence type="ECO:0000256" key="1">
    <source>
        <dbReference type="SAM" id="Phobius"/>
    </source>
</evidence>
<comment type="caution">
    <text evidence="2">The sequence shown here is derived from an EMBL/GenBank/DDBJ whole genome shotgun (WGS) entry which is preliminary data.</text>
</comment>
<reference evidence="2 3" key="1">
    <citation type="submission" date="2019-04" db="EMBL/GenBank/DDBJ databases">
        <authorList>
            <person name="Liu Q."/>
            <person name="Xin Y.-H."/>
        </authorList>
    </citation>
    <scope>NUCLEOTIDE SEQUENCE [LARGE SCALE GENOMIC DNA]</scope>
    <source>
        <strain evidence="2 3">AM23</strain>
    </source>
</reference>
<keyword evidence="1" id="KW-0472">Membrane</keyword>
<dbReference type="AlphaFoldDB" id="A0A4S5E0R0"/>
<dbReference type="OrthoDB" id="1493837at2"/>
<dbReference type="Proteomes" id="UP000305233">
    <property type="component" value="Unassembled WGS sequence"/>
</dbReference>
<keyword evidence="1" id="KW-0812">Transmembrane</keyword>
<evidence type="ECO:0000313" key="3">
    <source>
        <dbReference type="Proteomes" id="UP000305233"/>
    </source>
</evidence>